<dbReference type="Proteomes" id="UP000235220">
    <property type="component" value="Chromosome 15"/>
</dbReference>
<dbReference type="Gene3D" id="1.25.40.20">
    <property type="entry name" value="Ankyrin repeat-containing domain"/>
    <property type="match status" value="1"/>
</dbReference>
<evidence type="ECO:0000313" key="1">
    <source>
        <dbReference type="Proteomes" id="UP000235220"/>
    </source>
</evidence>
<keyword evidence="1" id="KW-1185">Reference proteome</keyword>
<gene>
    <name evidence="2" type="primary">LOC118344732</name>
</gene>
<evidence type="ECO:0000313" key="2">
    <source>
        <dbReference type="RefSeq" id="XP_035541953.1"/>
    </source>
</evidence>
<dbReference type="OrthoDB" id="1921232at2759"/>
<dbReference type="AlphaFoldDB" id="A0A6P9EC68"/>
<sequence>MEELGDSSLSKSRALYVPLLRAALEDDWEAAEAFIQKNPNCLGAPITEEKGTALHNAAAAKRTRFVKELVERMTPEQLAVKTKGNCTALYFAAQSEIVTIAKVMVKKNKNLPLIPKDHIRSLPLYVAIKTGNKDMVSYLYSVTPLQDLASLDHINLLNTTISTGLYDTAHKILDILKPAPEEKEYLWLSLQMLAKKPSEIGSKSRPSVWERCLYSC</sequence>
<dbReference type="GeneID" id="118344732"/>
<organism evidence="1 2">
    <name type="scientific">Juglans regia</name>
    <name type="common">English walnut</name>
    <dbReference type="NCBI Taxonomy" id="51240"/>
    <lineage>
        <taxon>Eukaryota</taxon>
        <taxon>Viridiplantae</taxon>
        <taxon>Streptophyta</taxon>
        <taxon>Embryophyta</taxon>
        <taxon>Tracheophyta</taxon>
        <taxon>Spermatophyta</taxon>
        <taxon>Magnoliopsida</taxon>
        <taxon>eudicotyledons</taxon>
        <taxon>Gunneridae</taxon>
        <taxon>Pentapetalae</taxon>
        <taxon>rosids</taxon>
        <taxon>fabids</taxon>
        <taxon>Fagales</taxon>
        <taxon>Juglandaceae</taxon>
        <taxon>Juglans</taxon>
    </lineage>
</organism>
<dbReference type="KEGG" id="jre:118344732"/>
<reference evidence="2" key="1">
    <citation type="submission" date="2025-08" db="UniProtKB">
        <authorList>
            <consortium name="RefSeq"/>
        </authorList>
    </citation>
    <scope>IDENTIFICATION</scope>
    <source>
        <tissue evidence="2">Leaves</tissue>
    </source>
</reference>
<accession>A0A6P9EC68</accession>
<dbReference type="PANTHER" id="PTHR24121:SF21">
    <property type="entry name" value="ANKYRIN REPEAT FAMILY PROTEIN"/>
    <property type="match status" value="1"/>
</dbReference>
<dbReference type="InParanoid" id="A0A6P9EC68"/>
<name>A0A6P9EC68_JUGRE</name>
<proteinExistence type="predicted"/>
<dbReference type="SUPFAM" id="SSF48403">
    <property type="entry name" value="Ankyrin repeat"/>
    <property type="match status" value="1"/>
</dbReference>
<dbReference type="PANTHER" id="PTHR24121">
    <property type="entry name" value="NO MECHANORECEPTOR POTENTIAL C, ISOFORM D-RELATED"/>
    <property type="match status" value="1"/>
</dbReference>
<dbReference type="RefSeq" id="XP_035541953.1">
    <property type="nucleotide sequence ID" value="XM_035686060.1"/>
</dbReference>
<dbReference type="InterPro" id="IPR036770">
    <property type="entry name" value="Ankyrin_rpt-contain_sf"/>
</dbReference>
<protein>
    <submittedName>
        <fullName evidence="2">Uncharacterized protein LOC118344732</fullName>
    </submittedName>
</protein>
<dbReference type="Pfam" id="PF12796">
    <property type="entry name" value="Ank_2"/>
    <property type="match status" value="1"/>
</dbReference>
<dbReference type="InterPro" id="IPR002110">
    <property type="entry name" value="Ankyrin_rpt"/>
</dbReference>